<dbReference type="Pfam" id="PF06722">
    <property type="entry name" value="EryCIII-like_C"/>
    <property type="match status" value="1"/>
</dbReference>
<evidence type="ECO:0000256" key="1">
    <source>
        <dbReference type="ARBA" id="ARBA00006962"/>
    </source>
</evidence>
<dbReference type="PANTHER" id="PTHR48050:SF13">
    <property type="entry name" value="STEROL 3-BETA-GLUCOSYLTRANSFERASE UGT80A2"/>
    <property type="match status" value="1"/>
</dbReference>
<feature type="domain" description="Erythromycin biosynthesis protein CIII-like N-terminal" evidence="6">
    <location>
        <begin position="22"/>
        <end position="253"/>
    </location>
</feature>
<dbReference type="Proteomes" id="UP001519332">
    <property type="component" value="Unassembled WGS sequence"/>
</dbReference>
<dbReference type="InterPro" id="IPR030953">
    <property type="entry name" value="Glycosyl_450act"/>
</dbReference>
<dbReference type="RefSeq" id="WP_209644047.1">
    <property type="nucleotide sequence ID" value="NZ_JAGINW010000001.1"/>
</dbReference>
<dbReference type="PANTHER" id="PTHR48050">
    <property type="entry name" value="STEROL 3-BETA-GLUCOSYLTRANSFERASE"/>
    <property type="match status" value="1"/>
</dbReference>
<comment type="caution">
    <text evidence="7">The sequence shown here is derived from an EMBL/GenBank/DDBJ whole genome shotgun (WGS) entry which is preliminary data.</text>
</comment>
<accession>A0ABS4TRK2</accession>
<sequence>MRVLFTTLAANAHLYNLVPMAWALRAAGHDVRVAAQPDLTDAIVQAGLTAVPVGKALDLAELSRQAQRRPAETTVFGSQFDITETRPEVLTLDYVQGVFTTWCSIGLERLAGEAVLDDVVAFARSWRPDLVIWDALTYMGPIAARASGAAHARMLFGLDHWARMRERFRSLAGPGDSDPMAEWLTGKLARFGCDFDEELVLGQRTIDPLPSWMRFPTNTDYLTVRHVPYNGASVVPQWLSESPTRARVCVTLGVSRRDLWGSDRFSVNDLFEAVADLDIEVIATLTAQQCAAASKVPDNVRLFDFVPLDALLPSCAAVVHHGGAGTTGNAVVHGVPQLVIPGNMWDKAGLAQLLADQGAALVMEHEQITASALRAQLLRLIEEPSFTADADKLRTQMREAPSPQDIVPALERLARS</sequence>
<keyword evidence="2" id="KW-0328">Glycosyltransferase</keyword>
<dbReference type="InterPro" id="IPR010610">
    <property type="entry name" value="EryCIII-like_C"/>
</dbReference>
<proteinExistence type="inferred from homology"/>
<dbReference type="Pfam" id="PF21036">
    <property type="entry name" value="EryCIII-like_N"/>
    <property type="match status" value="1"/>
</dbReference>
<keyword evidence="8" id="KW-1185">Reference proteome</keyword>
<dbReference type="CDD" id="cd03784">
    <property type="entry name" value="GT1_Gtf-like"/>
    <property type="match status" value="1"/>
</dbReference>
<evidence type="ECO:0000256" key="2">
    <source>
        <dbReference type="ARBA" id="ARBA00022676"/>
    </source>
</evidence>
<evidence type="ECO:0000259" key="5">
    <source>
        <dbReference type="Pfam" id="PF06722"/>
    </source>
</evidence>
<organism evidence="7 8">
    <name type="scientific">Kibdelosporangium banguiense</name>
    <dbReference type="NCBI Taxonomy" id="1365924"/>
    <lineage>
        <taxon>Bacteria</taxon>
        <taxon>Bacillati</taxon>
        <taxon>Actinomycetota</taxon>
        <taxon>Actinomycetes</taxon>
        <taxon>Pseudonocardiales</taxon>
        <taxon>Pseudonocardiaceae</taxon>
        <taxon>Kibdelosporangium</taxon>
    </lineage>
</organism>
<evidence type="ECO:0000256" key="3">
    <source>
        <dbReference type="ARBA" id="ARBA00022679"/>
    </source>
</evidence>
<dbReference type="SUPFAM" id="SSF53756">
    <property type="entry name" value="UDP-Glycosyltransferase/glycogen phosphorylase"/>
    <property type="match status" value="1"/>
</dbReference>
<dbReference type="Gene3D" id="3.40.50.2000">
    <property type="entry name" value="Glycogen Phosphorylase B"/>
    <property type="match status" value="2"/>
</dbReference>
<keyword evidence="3" id="KW-0808">Transferase</keyword>
<name>A0ABS4TRK2_9PSEU</name>
<evidence type="ECO:0000259" key="6">
    <source>
        <dbReference type="Pfam" id="PF21036"/>
    </source>
</evidence>
<evidence type="ECO:0000313" key="8">
    <source>
        <dbReference type="Proteomes" id="UP001519332"/>
    </source>
</evidence>
<comment type="similarity">
    <text evidence="1">Belongs to the glycosyltransferase 28 family.</text>
</comment>
<evidence type="ECO:0000313" key="7">
    <source>
        <dbReference type="EMBL" id="MBP2327049.1"/>
    </source>
</evidence>
<protein>
    <submittedName>
        <fullName evidence="7">Glycosyltransferase (Activator-dependent family)</fullName>
    </submittedName>
</protein>
<dbReference type="InterPro" id="IPR048284">
    <property type="entry name" value="EryCIII-like_N"/>
</dbReference>
<feature type="domain" description="Erythromycin biosynthesis protein CIII-like C-terminal" evidence="5">
    <location>
        <begin position="270"/>
        <end position="413"/>
    </location>
</feature>
<reference evidence="7 8" key="1">
    <citation type="submission" date="2021-03" db="EMBL/GenBank/DDBJ databases">
        <title>Sequencing the genomes of 1000 actinobacteria strains.</title>
        <authorList>
            <person name="Klenk H.-P."/>
        </authorList>
    </citation>
    <scope>NUCLEOTIDE SEQUENCE [LARGE SCALE GENOMIC DNA]</scope>
    <source>
        <strain evidence="7 8">DSM 46670</strain>
    </source>
</reference>
<keyword evidence="4" id="KW-0045">Antibiotic biosynthesis</keyword>
<dbReference type="InterPro" id="IPR002213">
    <property type="entry name" value="UDP_glucos_trans"/>
</dbReference>
<dbReference type="EMBL" id="JAGINW010000001">
    <property type="protein sequence ID" value="MBP2327049.1"/>
    <property type="molecule type" value="Genomic_DNA"/>
</dbReference>
<dbReference type="InterPro" id="IPR050426">
    <property type="entry name" value="Glycosyltransferase_28"/>
</dbReference>
<evidence type="ECO:0000256" key="4">
    <source>
        <dbReference type="ARBA" id="ARBA00023194"/>
    </source>
</evidence>
<gene>
    <name evidence="7" type="ORF">JOF56_007434</name>
</gene>
<dbReference type="NCBIfam" id="TIGR04516">
    <property type="entry name" value="glycosyl_450act"/>
    <property type="match status" value="1"/>
</dbReference>